<protein>
    <submittedName>
        <fullName evidence="1">Uncharacterized protein</fullName>
    </submittedName>
</protein>
<reference evidence="1 2" key="1">
    <citation type="journal article" date="2016" name="Genome Announc.">
        <title>Draft Genome Sequence of the Thermotolerant Cyanobacterium Desertifilum sp. IPPAS B-1220.</title>
        <authorList>
            <person name="Mironov K.S."/>
            <person name="Sinetova M.A."/>
            <person name="Bolatkhan K."/>
            <person name="Zayadan B.K."/>
            <person name="Ustinova V.V."/>
            <person name="Kupriyanova E.V."/>
            <person name="Skrypnik A.N."/>
            <person name="Gogoleva N.E."/>
            <person name="Gogolev Y.V."/>
            <person name="Los D.A."/>
        </authorList>
    </citation>
    <scope>NUCLEOTIDE SEQUENCE [LARGE SCALE GENOMIC DNA]</scope>
    <source>
        <strain evidence="1 2">IPPAS B-1220</strain>
    </source>
</reference>
<keyword evidence="2" id="KW-1185">Reference proteome</keyword>
<dbReference type="EMBL" id="CP182909">
    <property type="protein sequence ID" value="XPM62757.1"/>
    <property type="molecule type" value="Genomic_DNA"/>
</dbReference>
<organism evidence="1 2">
    <name type="scientific">Desertifilum tharense IPPAS B-1220</name>
    <dbReference type="NCBI Taxonomy" id="1781255"/>
    <lineage>
        <taxon>Bacteria</taxon>
        <taxon>Bacillati</taxon>
        <taxon>Cyanobacteriota</taxon>
        <taxon>Cyanophyceae</taxon>
        <taxon>Desertifilales</taxon>
        <taxon>Desertifilaceae</taxon>
        <taxon>Desertifilum</taxon>
    </lineage>
</organism>
<evidence type="ECO:0000313" key="2">
    <source>
        <dbReference type="Proteomes" id="UP000095472"/>
    </source>
</evidence>
<proteinExistence type="predicted"/>
<sequence>MPGTAIKDPANFERDRSQLSIIRARSGDFGVGAIALPLNPASRLISPQVALTGL</sequence>
<name>A0ACD5GPF7_9CYAN</name>
<dbReference type="Proteomes" id="UP000095472">
    <property type="component" value="Chromosome"/>
</dbReference>
<gene>
    <name evidence="1" type="ORF">BH720_024655</name>
</gene>
<accession>A0ACD5GPF7</accession>
<evidence type="ECO:0000313" key="1">
    <source>
        <dbReference type="EMBL" id="XPM62757.1"/>
    </source>
</evidence>